<feature type="transmembrane region" description="Helical" evidence="7">
    <location>
        <begin position="145"/>
        <end position="165"/>
    </location>
</feature>
<dbReference type="Pfam" id="PF03006">
    <property type="entry name" value="HlyIII"/>
    <property type="match status" value="1"/>
</dbReference>
<dbReference type="InterPro" id="IPR036259">
    <property type="entry name" value="MFS_trans_sf"/>
</dbReference>
<keyword evidence="2 7" id="KW-0812">Transmembrane</keyword>
<dbReference type="Proteomes" id="UP000316270">
    <property type="component" value="Chromosome 11"/>
</dbReference>
<keyword evidence="9" id="KW-1185">Reference proteome</keyword>
<dbReference type="GO" id="GO:0046872">
    <property type="term" value="F:metal ion binding"/>
    <property type="evidence" value="ECO:0007669"/>
    <property type="project" value="UniProtKB-KW"/>
</dbReference>
<keyword evidence="5" id="KW-0479">Metal-binding</keyword>
<feature type="transmembrane region" description="Helical" evidence="7">
    <location>
        <begin position="275"/>
        <end position="294"/>
    </location>
</feature>
<dbReference type="SUPFAM" id="SSF103473">
    <property type="entry name" value="MFS general substrate transporter"/>
    <property type="match status" value="1"/>
</dbReference>
<evidence type="ECO:0000313" key="9">
    <source>
        <dbReference type="Proteomes" id="UP000316270"/>
    </source>
</evidence>
<feature type="transmembrane region" description="Helical" evidence="7">
    <location>
        <begin position="243"/>
        <end position="263"/>
    </location>
</feature>
<feature type="binding site" evidence="5">
    <location>
        <position position="312"/>
    </location>
    <ligand>
        <name>Zn(2+)</name>
        <dbReference type="ChEBI" id="CHEBI:29105"/>
    </ligand>
</feature>
<comment type="subcellular location">
    <subcellularLocation>
        <location evidence="1">Membrane</location>
        <topology evidence="1">Multi-pass membrane protein</topology>
    </subcellularLocation>
</comment>
<accession>A0A517LEY7</accession>
<dbReference type="STRING" id="50376.A0A517LEY7"/>
<name>A0A517LEY7_9PEZI</name>
<evidence type="ECO:0000256" key="7">
    <source>
        <dbReference type="SAM" id="Phobius"/>
    </source>
</evidence>
<feature type="transmembrane region" description="Helical" evidence="7">
    <location>
        <begin position="111"/>
        <end position="133"/>
    </location>
</feature>
<sequence>MAPSMESFELPNIVTGIFAPPLGLLKRDLKHSRVPRSEGKERSVRNRIAPPSAAITTDHDEGDHNALICYDDLDEWRKDNDFVQTAYRKVSEDYVRSFQSIFKVHNETFNIWSHGVGCIAFSSLLPLLMIWAAETNFDTATNMDLIMLGIFFTSVAICFLCSTTFHVLENHSPLVWNAVSQLDHLGIVLGVFGATVPLAHFGFYCDHRIKVAYWVLATVASTGCGIAMTTPLFRSHHGRHIRFALYSLFGLSTFMSAAHGVLVNGWEQQNRMMGIDWFMGLAALNFVSMIIYALRLPERWFPGRFDVWGSSHQIMHVMVIGGAMAHSRGLLRSFAYWQEMHASPMGACPANL</sequence>
<evidence type="ECO:0000256" key="2">
    <source>
        <dbReference type="ARBA" id="ARBA00022692"/>
    </source>
</evidence>
<evidence type="ECO:0000256" key="3">
    <source>
        <dbReference type="ARBA" id="ARBA00022989"/>
    </source>
</evidence>
<proteinExistence type="predicted"/>
<evidence type="ECO:0000256" key="1">
    <source>
        <dbReference type="ARBA" id="ARBA00004141"/>
    </source>
</evidence>
<dbReference type="EMBL" id="CP042195">
    <property type="protein sequence ID" value="QDS74205.1"/>
    <property type="molecule type" value="Genomic_DNA"/>
</dbReference>
<organism evidence="8 9">
    <name type="scientific">Venturia effusa</name>
    <dbReference type="NCBI Taxonomy" id="50376"/>
    <lineage>
        <taxon>Eukaryota</taxon>
        <taxon>Fungi</taxon>
        <taxon>Dikarya</taxon>
        <taxon>Ascomycota</taxon>
        <taxon>Pezizomycotina</taxon>
        <taxon>Dothideomycetes</taxon>
        <taxon>Pleosporomycetidae</taxon>
        <taxon>Venturiales</taxon>
        <taxon>Venturiaceae</taxon>
        <taxon>Venturia</taxon>
    </lineage>
</organism>
<feature type="transmembrane region" description="Helical" evidence="7">
    <location>
        <begin position="185"/>
        <end position="204"/>
    </location>
</feature>
<dbReference type="GO" id="GO:0038023">
    <property type="term" value="F:signaling receptor activity"/>
    <property type="evidence" value="ECO:0007669"/>
    <property type="project" value="TreeGrafter"/>
</dbReference>
<feature type="binding site" evidence="5">
    <location>
        <position position="316"/>
    </location>
    <ligand>
        <name>Zn(2+)</name>
        <dbReference type="ChEBI" id="CHEBI:29105"/>
    </ligand>
</feature>
<feature type="region of interest" description="Disordered" evidence="6">
    <location>
        <begin position="33"/>
        <end position="59"/>
    </location>
</feature>
<evidence type="ECO:0000313" key="8">
    <source>
        <dbReference type="EMBL" id="QDS74205.1"/>
    </source>
</evidence>
<dbReference type="InterPro" id="IPR004254">
    <property type="entry name" value="AdipoR/HlyIII-related"/>
</dbReference>
<dbReference type="PANTHER" id="PTHR20855:SF130">
    <property type="entry name" value="HAEMOLYSIN-III FAMILY PROTEIN"/>
    <property type="match status" value="1"/>
</dbReference>
<evidence type="ECO:0000256" key="6">
    <source>
        <dbReference type="SAM" id="MobiDB-lite"/>
    </source>
</evidence>
<reference evidence="8 9" key="1">
    <citation type="submission" date="2019-07" db="EMBL/GenBank/DDBJ databases">
        <title>Finished genome of Venturia effusa.</title>
        <authorList>
            <person name="Young C.A."/>
            <person name="Cox M.P."/>
            <person name="Ganley A.R.D."/>
            <person name="David W.J."/>
        </authorList>
    </citation>
    <scope>NUCLEOTIDE SEQUENCE [LARGE SCALE GENOMIC DNA]</scope>
    <source>
        <strain evidence="9">albino</strain>
    </source>
</reference>
<feature type="binding site" evidence="5">
    <location>
        <position position="166"/>
    </location>
    <ligand>
        <name>Zn(2+)</name>
        <dbReference type="ChEBI" id="CHEBI:29105"/>
    </ligand>
</feature>
<feature type="transmembrane region" description="Helical" evidence="7">
    <location>
        <begin position="314"/>
        <end position="331"/>
    </location>
</feature>
<keyword evidence="4 7" id="KW-0472">Membrane</keyword>
<keyword evidence="5" id="KW-0862">Zinc</keyword>
<dbReference type="GO" id="GO:0016020">
    <property type="term" value="C:membrane"/>
    <property type="evidence" value="ECO:0007669"/>
    <property type="project" value="UniProtKB-SubCell"/>
</dbReference>
<keyword evidence="3 7" id="KW-1133">Transmembrane helix</keyword>
<evidence type="ECO:0000256" key="5">
    <source>
        <dbReference type="PIRSR" id="PIRSR604254-1"/>
    </source>
</evidence>
<feature type="transmembrane region" description="Helical" evidence="7">
    <location>
        <begin position="211"/>
        <end position="231"/>
    </location>
</feature>
<evidence type="ECO:0000256" key="4">
    <source>
        <dbReference type="ARBA" id="ARBA00023136"/>
    </source>
</evidence>
<gene>
    <name evidence="8" type="ORF">FKW77_002265</name>
</gene>
<dbReference type="AlphaFoldDB" id="A0A517LEY7"/>
<protein>
    <submittedName>
        <fullName evidence="8">Uncharacterized protein</fullName>
    </submittedName>
</protein>
<dbReference type="PANTHER" id="PTHR20855">
    <property type="entry name" value="ADIPOR/PROGESTIN RECEPTOR-RELATED"/>
    <property type="match status" value="1"/>
</dbReference>
<dbReference type="GO" id="GO:0006882">
    <property type="term" value="P:intracellular zinc ion homeostasis"/>
    <property type="evidence" value="ECO:0007669"/>
    <property type="project" value="TreeGrafter"/>
</dbReference>
<dbReference type="OrthoDB" id="529367at2759"/>
<feature type="compositionally biased region" description="Basic and acidic residues" evidence="6">
    <location>
        <begin position="35"/>
        <end position="44"/>
    </location>
</feature>